<dbReference type="InterPro" id="IPR008620">
    <property type="entry name" value="FixH"/>
</dbReference>
<sequence>MAERAPSDYAPHGRPFTGRKMLLTILAFFGVIIAANGALTYFALTNFHGVVVDSGYVASQHFNETRAAAEAQAARGWAVSVADEGGAPVLTLLGPDGVAPPGLEVHAKALRTLDARLDRALTLRETAPGVWTADQRLSHGQWRIALTATGFGEPYRVSLPLVVAP</sequence>
<name>A0A1H4DNB1_9RHOB</name>
<dbReference type="STRING" id="89524.SAMN05444370_110132"/>
<feature type="transmembrane region" description="Helical" evidence="1">
    <location>
        <begin position="21"/>
        <end position="44"/>
    </location>
</feature>
<keyword evidence="3" id="KW-1185">Reference proteome</keyword>
<proteinExistence type="predicted"/>
<dbReference type="AlphaFoldDB" id="A0A1H4DNB1"/>
<reference evidence="2 3" key="1">
    <citation type="submission" date="2016-10" db="EMBL/GenBank/DDBJ databases">
        <authorList>
            <person name="de Groot N.N."/>
        </authorList>
    </citation>
    <scope>NUCLEOTIDE SEQUENCE [LARGE SCALE GENOMIC DNA]</scope>
    <source>
        <strain evidence="2 3">DSM 15345</strain>
    </source>
</reference>
<evidence type="ECO:0000313" key="2">
    <source>
        <dbReference type="EMBL" id="SEA73999.1"/>
    </source>
</evidence>
<keyword evidence="1" id="KW-0472">Membrane</keyword>
<accession>A0A1H4DNB1</accession>
<dbReference type="Pfam" id="PF05751">
    <property type="entry name" value="FixH"/>
    <property type="match status" value="1"/>
</dbReference>
<dbReference type="InterPro" id="IPR018037">
    <property type="entry name" value="FixH_proteobacterial"/>
</dbReference>
<dbReference type="RefSeq" id="WP_093254704.1">
    <property type="nucleotide sequence ID" value="NZ_FNQM01000010.1"/>
</dbReference>
<dbReference type="EMBL" id="FNQM01000010">
    <property type="protein sequence ID" value="SEA73999.1"/>
    <property type="molecule type" value="Genomic_DNA"/>
</dbReference>
<keyword evidence="1" id="KW-1133">Transmembrane helix</keyword>
<evidence type="ECO:0000313" key="3">
    <source>
        <dbReference type="Proteomes" id="UP000198703"/>
    </source>
</evidence>
<organism evidence="2 3">
    <name type="scientific">Rubrimonas cliftonensis</name>
    <dbReference type="NCBI Taxonomy" id="89524"/>
    <lineage>
        <taxon>Bacteria</taxon>
        <taxon>Pseudomonadati</taxon>
        <taxon>Pseudomonadota</taxon>
        <taxon>Alphaproteobacteria</taxon>
        <taxon>Rhodobacterales</taxon>
        <taxon>Paracoccaceae</taxon>
        <taxon>Rubrimonas</taxon>
    </lineage>
</organism>
<dbReference type="Proteomes" id="UP000198703">
    <property type="component" value="Unassembled WGS sequence"/>
</dbReference>
<evidence type="ECO:0000256" key="1">
    <source>
        <dbReference type="SAM" id="Phobius"/>
    </source>
</evidence>
<protein>
    <submittedName>
        <fullName evidence="2">Nitrogen fixation protein FixH</fullName>
    </submittedName>
</protein>
<dbReference type="OrthoDB" id="1495896at2"/>
<dbReference type="PIRSF" id="PIRSF011386">
    <property type="entry name" value="FixH"/>
    <property type="match status" value="1"/>
</dbReference>
<gene>
    <name evidence="2" type="ORF">SAMN05444370_110132</name>
</gene>
<keyword evidence="1" id="KW-0812">Transmembrane</keyword>